<protein>
    <submittedName>
        <fullName evidence="1">Uncharacterized protein</fullName>
    </submittedName>
</protein>
<organism evidence="1">
    <name type="scientific">Panicum hallii</name>
    <dbReference type="NCBI Taxonomy" id="206008"/>
    <lineage>
        <taxon>Eukaryota</taxon>
        <taxon>Viridiplantae</taxon>
        <taxon>Streptophyta</taxon>
        <taxon>Embryophyta</taxon>
        <taxon>Tracheophyta</taxon>
        <taxon>Spermatophyta</taxon>
        <taxon>Magnoliopsida</taxon>
        <taxon>Liliopsida</taxon>
        <taxon>Poales</taxon>
        <taxon>Poaceae</taxon>
        <taxon>PACMAD clade</taxon>
        <taxon>Panicoideae</taxon>
        <taxon>Panicodae</taxon>
        <taxon>Paniceae</taxon>
        <taxon>Panicinae</taxon>
        <taxon>Panicum</taxon>
        <taxon>Panicum sect. Panicum</taxon>
    </lineage>
</organism>
<reference evidence="1" key="1">
    <citation type="submission" date="2018-04" db="EMBL/GenBank/DDBJ databases">
        <title>WGS assembly of Panicum hallii.</title>
        <authorList>
            <person name="Lovell J."/>
            <person name="Jenkins J."/>
            <person name="Lowry D."/>
            <person name="Mamidi S."/>
            <person name="Sreedasyam A."/>
            <person name="Weng X."/>
            <person name="Barry K."/>
            <person name="Bonette J."/>
            <person name="Campitelli B."/>
            <person name="Daum C."/>
            <person name="Gordon S."/>
            <person name="Gould B."/>
            <person name="Lipzen A."/>
            <person name="Macqueen A."/>
            <person name="Palacio-Mejia J."/>
            <person name="Plott C."/>
            <person name="Shakirov E."/>
            <person name="Shu S."/>
            <person name="Yoshinaga Y."/>
            <person name="Zane M."/>
            <person name="Rokhsar D."/>
            <person name="Grimwood J."/>
            <person name="Schmutz J."/>
            <person name="Juenger T."/>
        </authorList>
    </citation>
    <scope>NUCLEOTIDE SEQUENCE [LARGE SCALE GENOMIC DNA]</scope>
    <source>
        <strain evidence="1">FIL2</strain>
    </source>
</reference>
<gene>
    <name evidence="1" type="ORF">PAHAL_8G091200</name>
</gene>
<evidence type="ECO:0000313" key="1">
    <source>
        <dbReference type="EMBL" id="PVH33909.1"/>
    </source>
</evidence>
<accession>A0A2T8I8A0</accession>
<dbReference type="AlphaFoldDB" id="A0A2T8I8A0"/>
<dbReference type="Proteomes" id="UP000243499">
    <property type="component" value="Chromosome 8"/>
</dbReference>
<proteinExistence type="predicted"/>
<dbReference type="EMBL" id="CM008053">
    <property type="protein sequence ID" value="PVH33909.1"/>
    <property type="molecule type" value="Genomic_DNA"/>
</dbReference>
<name>A0A2T8I8A0_9POAL</name>
<sequence>MNRYPVVHIRLMHWIGYALQKVHEPRNMYCMQTAHSMSFPFLIVEVPNIHYHIT</sequence>
<dbReference type="Gramene" id="PVH33909">
    <property type="protein sequence ID" value="PVH33909"/>
    <property type="gene ID" value="PAHAL_8G091200"/>
</dbReference>